<dbReference type="Proteomes" id="UP000230423">
    <property type="component" value="Unassembled WGS sequence"/>
</dbReference>
<name>A0A2G9UXI0_TELCI</name>
<dbReference type="Gene3D" id="3.30.230.120">
    <property type="match status" value="1"/>
</dbReference>
<gene>
    <name evidence="3" type="ORF">TELCIR_03030</name>
</gene>
<dbReference type="EMBL" id="KZ345198">
    <property type="protein sequence ID" value="PIO74951.1"/>
    <property type="molecule type" value="Genomic_DNA"/>
</dbReference>
<keyword evidence="1" id="KW-0808">Transferase</keyword>
<sequence length="270" mass="29740">MLSNDTEIAGSLGTSSILGAAIIQALGVASGYRYSEKSICHAVLMVEQLLTTGGGWQDQVGSLYPGIKKGFLAKLDSGVEVEKIEIAEDFENEVNRRMVLVYTGKTRLAKNLLQEVVRGWYSGGPIRSVISSLESNVYQFVASLRKGEMPCDLIELYYRAKQMLATGCEPEIVTSLIAQLKRATGLQCVCGKYGLVPLPLIRVYPHSRYPIADPVYTGDIVQERLCYRYGHAVSLYGGFQGFDHTKQLSVQVGDAVVRFRGFDNRRAIEA</sequence>
<proteinExistence type="predicted"/>
<dbReference type="GO" id="GO:0042352">
    <property type="term" value="P:GDP-L-fucose salvage"/>
    <property type="evidence" value="ECO:0007669"/>
    <property type="project" value="TreeGrafter"/>
</dbReference>
<evidence type="ECO:0000256" key="1">
    <source>
        <dbReference type="ARBA" id="ARBA00022679"/>
    </source>
</evidence>
<accession>A0A2G9UXI0</accession>
<evidence type="ECO:0000313" key="4">
    <source>
        <dbReference type="Proteomes" id="UP000230423"/>
    </source>
</evidence>
<keyword evidence="2" id="KW-0418">Kinase</keyword>
<organism evidence="3 4">
    <name type="scientific">Teladorsagia circumcincta</name>
    <name type="common">Brown stomach worm</name>
    <name type="synonym">Ostertagia circumcincta</name>
    <dbReference type="NCBI Taxonomy" id="45464"/>
    <lineage>
        <taxon>Eukaryota</taxon>
        <taxon>Metazoa</taxon>
        <taxon>Ecdysozoa</taxon>
        <taxon>Nematoda</taxon>
        <taxon>Chromadorea</taxon>
        <taxon>Rhabditida</taxon>
        <taxon>Rhabditina</taxon>
        <taxon>Rhabditomorpha</taxon>
        <taxon>Strongyloidea</taxon>
        <taxon>Trichostrongylidae</taxon>
        <taxon>Teladorsagia</taxon>
    </lineage>
</organism>
<evidence type="ECO:0000256" key="2">
    <source>
        <dbReference type="ARBA" id="ARBA00022777"/>
    </source>
</evidence>
<dbReference type="OrthoDB" id="271303at2759"/>
<reference evidence="3 4" key="1">
    <citation type="submission" date="2015-09" db="EMBL/GenBank/DDBJ databases">
        <title>Draft genome of the parasitic nematode Teladorsagia circumcincta isolate WARC Sus (inbred).</title>
        <authorList>
            <person name="Mitreva M."/>
        </authorList>
    </citation>
    <scope>NUCLEOTIDE SEQUENCE [LARGE SCALE GENOMIC DNA]</scope>
    <source>
        <strain evidence="3 4">S</strain>
    </source>
</reference>
<protein>
    <recommendedName>
        <fullName evidence="5">GHMP kinase protein</fullName>
    </recommendedName>
</protein>
<keyword evidence="4" id="KW-1185">Reference proteome</keyword>
<dbReference type="InterPro" id="IPR052203">
    <property type="entry name" value="GHMP_Kinase-Related"/>
</dbReference>
<evidence type="ECO:0008006" key="5">
    <source>
        <dbReference type="Google" id="ProtNLM"/>
    </source>
</evidence>
<dbReference type="PANTHER" id="PTHR32463">
    <property type="entry name" value="L-FUCOSE KINASE"/>
    <property type="match status" value="1"/>
</dbReference>
<dbReference type="AlphaFoldDB" id="A0A2G9UXI0"/>
<dbReference type="GO" id="GO:0050201">
    <property type="term" value="F:fucokinase activity"/>
    <property type="evidence" value="ECO:0007669"/>
    <property type="project" value="TreeGrafter"/>
</dbReference>
<dbReference type="PANTHER" id="PTHR32463:SF0">
    <property type="entry name" value="L-FUCOSE KINASE"/>
    <property type="match status" value="1"/>
</dbReference>
<evidence type="ECO:0000313" key="3">
    <source>
        <dbReference type="EMBL" id="PIO74951.1"/>
    </source>
</evidence>